<dbReference type="InterPro" id="IPR016187">
    <property type="entry name" value="CTDL_fold"/>
</dbReference>
<gene>
    <name evidence="4" type="ordered locus">Halhy_4799</name>
</gene>
<protein>
    <submittedName>
        <fullName evidence="4">Sulphatase-modifying factor protein</fullName>
    </submittedName>
</protein>
<sequence length="500" mass="58132">MKKLLKYGAYLLVAVVFFTSCKSKEASSTTGWNYNDTKWGGFEKLNYEGQITGPNLVPIEGGTFPMGLTQEDVMFDWNNVPRRITVSSFYMDETEVSNIDYREYTYWVGRVYGETYPEVYRKAVPDTMVWYDDLSYNEPMVNTYFRHPSFDNYPVVGVSWVQASEYCLWRTDRVNEMLLIKRGILNENTEQKDDDSFNTGSYLVGQYEGNVRKNLKDLRTGEERPARFEDGIMLPEYRLPTEAEWEYAALALRGNQSAEGDENYTDRRNYPWNGQTVRYQKHDKYQGQMLANFKKDKGDYMGIAGKLNDNAAVTAEVRSFLPNDFGLYNMAGNVNEWVFDVYRPLTSQTLRDADNHDLNPVRGNKFKRVETDEDGRPVEKDSLGRIKYRYIQDDELATRDNIRRGDALNYRDGDKESEAYYDYEAHTLVSDKARVYKGGSWADRAFWLSPGARRFKDEDEADRTLGFRCAMSRMGGSATNDKPSGNQFKVKQRRVDRRYK</sequence>
<dbReference type="eggNOG" id="COG1262">
    <property type="taxonomic scope" value="Bacteria"/>
</dbReference>
<dbReference type="AlphaFoldDB" id="F4KXX3"/>
<dbReference type="InterPro" id="IPR042095">
    <property type="entry name" value="SUMF_sf"/>
</dbReference>
<reference key="2">
    <citation type="submission" date="2011-04" db="EMBL/GenBank/DDBJ databases">
        <title>Complete sequence of chromosome of Haliscomenobacter hydrossis DSM 1100.</title>
        <authorList>
            <consortium name="US DOE Joint Genome Institute (JGI-PGF)"/>
            <person name="Lucas S."/>
            <person name="Han J."/>
            <person name="Lapidus A."/>
            <person name="Bruce D."/>
            <person name="Goodwin L."/>
            <person name="Pitluck S."/>
            <person name="Peters L."/>
            <person name="Kyrpides N."/>
            <person name="Mavromatis K."/>
            <person name="Ivanova N."/>
            <person name="Ovchinnikova G."/>
            <person name="Pagani I."/>
            <person name="Daligault H."/>
            <person name="Detter J.C."/>
            <person name="Han C."/>
            <person name="Land M."/>
            <person name="Hauser L."/>
            <person name="Markowitz V."/>
            <person name="Cheng J.-F."/>
            <person name="Hugenholtz P."/>
            <person name="Woyke T."/>
            <person name="Wu D."/>
            <person name="Verbarg S."/>
            <person name="Frueling A."/>
            <person name="Brambilla E."/>
            <person name="Klenk H.-P."/>
            <person name="Eisen J.A."/>
        </authorList>
    </citation>
    <scope>NUCLEOTIDE SEQUENCE</scope>
    <source>
        <strain>DSM 1100</strain>
    </source>
</reference>
<name>F4KXX3_HALH1</name>
<evidence type="ECO:0000313" key="5">
    <source>
        <dbReference type="Proteomes" id="UP000008461"/>
    </source>
</evidence>
<dbReference type="InterPro" id="IPR051043">
    <property type="entry name" value="Sulfatase_Mod_Factor_Kinase"/>
</dbReference>
<dbReference type="Gene3D" id="3.90.1580.10">
    <property type="entry name" value="paralog of FGE (formylglycine-generating enzyme)"/>
    <property type="match status" value="1"/>
</dbReference>
<reference evidence="4 5" key="1">
    <citation type="journal article" date="2011" name="Stand. Genomic Sci.">
        <title>Complete genome sequence of Haliscomenobacter hydrossis type strain (O).</title>
        <authorList>
            <consortium name="US DOE Joint Genome Institute (JGI-PGF)"/>
            <person name="Daligault H."/>
            <person name="Lapidus A."/>
            <person name="Zeytun A."/>
            <person name="Nolan M."/>
            <person name="Lucas S."/>
            <person name="Del Rio T.G."/>
            <person name="Tice H."/>
            <person name="Cheng J.F."/>
            <person name="Tapia R."/>
            <person name="Han C."/>
            <person name="Goodwin L."/>
            <person name="Pitluck S."/>
            <person name="Liolios K."/>
            <person name="Pagani I."/>
            <person name="Ivanova N."/>
            <person name="Huntemann M."/>
            <person name="Mavromatis K."/>
            <person name="Mikhailova N."/>
            <person name="Pati A."/>
            <person name="Chen A."/>
            <person name="Palaniappan K."/>
            <person name="Land M."/>
            <person name="Hauser L."/>
            <person name="Brambilla E.M."/>
            <person name="Rohde M."/>
            <person name="Verbarg S."/>
            <person name="Goker M."/>
            <person name="Bristow J."/>
            <person name="Eisen J.A."/>
            <person name="Markowitz V."/>
            <person name="Hugenholtz P."/>
            <person name="Kyrpides N.C."/>
            <person name="Klenk H.P."/>
            <person name="Woyke T."/>
        </authorList>
    </citation>
    <scope>NUCLEOTIDE SEQUENCE [LARGE SCALE GENOMIC DNA]</scope>
    <source>
        <strain evidence="5">ATCC 27775 / DSM 1100 / LMG 10767 / O</strain>
    </source>
</reference>
<organism evidence="4 5">
    <name type="scientific">Haliscomenobacter hydrossis (strain ATCC 27775 / DSM 1100 / LMG 10767 / O)</name>
    <dbReference type="NCBI Taxonomy" id="760192"/>
    <lineage>
        <taxon>Bacteria</taxon>
        <taxon>Pseudomonadati</taxon>
        <taxon>Bacteroidota</taxon>
        <taxon>Saprospiria</taxon>
        <taxon>Saprospirales</taxon>
        <taxon>Haliscomenobacteraceae</taxon>
        <taxon>Haliscomenobacter</taxon>
    </lineage>
</organism>
<feature type="region of interest" description="Disordered" evidence="1">
    <location>
        <begin position="473"/>
        <end position="500"/>
    </location>
</feature>
<dbReference type="RefSeq" id="WP_013767170.1">
    <property type="nucleotide sequence ID" value="NC_015510.1"/>
</dbReference>
<keyword evidence="5" id="KW-1185">Reference proteome</keyword>
<dbReference type="STRING" id="760192.Halhy_4799"/>
<dbReference type="HOGENOM" id="CLU_012431_10_0_10"/>
<evidence type="ECO:0000259" key="3">
    <source>
        <dbReference type="Pfam" id="PF03781"/>
    </source>
</evidence>
<feature type="compositionally biased region" description="Basic residues" evidence="1">
    <location>
        <begin position="490"/>
        <end position="500"/>
    </location>
</feature>
<dbReference type="PANTHER" id="PTHR23150">
    <property type="entry name" value="SULFATASE MODIFYING FACTOR 1, 2"/>
    <property type="match status" value="1"/>
</dbReference>
<feature type="chain" id="PRO_5003310437" evidence="2">
    <location>
        <begin position="27"/>
        <end position="500"/>
    </location>
</feature>
<dbReference type="GO" id="GO:0120147">
    <property type="term" value="F:formylglycine-generating oxidase activity"/>
    <property type="evidence" value="ECO:0007669"/>
    <property type="project" value="TreeGrafter"/>
</dbReference>
<dbReference type="OrthoDB" id="9768004at2"/>
<accession>F4KXX3</accession>
<dbReference type="InterPro" id="IPR005532">
    <property type="entry name" value="SUMF_dom"/>
</dbReference>
<evidence type="ECO:0000256" key="1">
    <source>
        <dbReference type="SAM" id="MobiDB-lite"/>
    </source>
</evidence>
<proteinExistence type="predicted"/>
<dbReference type="Proteomes" id="UP000008461">
    <property type="component" value="Chromosome"/>
</dbReference>
<keyword evidence="2" id="KW-0732">Signal</keyword>
<dbReference type="PROSITE" id="PS51257">
    <property type="entry name" value="PROKAR_LIPOPROTEIN"/>
    <property type="match status" value="1"/>
</dbReference>
<feature type="compositionally biased region" description="Polar residues" evidence="1">
    <location>
        <begin position="477"/>
        <end position="489"/>
    </location>
</feature>
<feature type="domain" description="Sulfatase-modifying factor enzyme-like" evidence="3">
    <location>
        <begin position="54"/>
        <end position="368"/>
    </location>
</feature>
<dbReference type="SUPFAM" id="SSF56436">
    <property type="entry name" value="C-type lectin-like"/>
    <property type="match status" value="1"/>
</dbReference>
<evidence type="ECO:0000313" key="4">
    <source>
        <dbReference type="EMBL" id="AEE52632.1"/>
    </source>
</evidence>
<feature type="signal peptide" evidence="2">
    <location>
        <begin position="1"/>
        <end position="26"/>
    </location>
</feature>
<dbReference type="PANTHER" id="PTHR23150:SF19">
    <property type="entry name" value="FORMYLGLYCINE-GENERATING ENZYME"/>
    <property type="match status" value="1"/>
</dbReference>
<evidence type="ECO:0000256" key="2">
    <source>
        <dbReference type="SAM" id="SignalP"/>
    </source>
</evidence>
<dbReference type="KEGG" id="hhy:Halhy_4799"/>
<dbReference type="EMBL" id="CP002691">
    <property type="protein sequence ID" value="AEE52632.1"/>
    <property type="molecule type" value="Genomic_DNA"/>
</dbReference>
<dbReference type="Pfam" id="PF03781">
    <property type="entry name" value="FGE-sulfatase"/>
    <property type="match status" value="1"/>
</dbReference>